<reference evidence="1" key="2">
    <citation type="submission" date="2007-04" db="EMBL/GenBank/DDBJ databases">
        <title>The genome of the human body louse.</title>
        <authorList>
            <consortium name="The Human Body Louse Genome Consortium"/>
            <person name="Kirkness E."/>
            <person name="Walenz B."/>
            <person name="Hass B."/>
            <person name="Bruggner R."/>
            <person name="Strausberg R."/>
        </authorList>
    </citation>
    <scope>NUCLEOTIDE SEQUENCE</scope>
    <source>
        <strain evidence="1">USDA</strain>
    </source>
</reference>
<dbReference type="CTD" id="8232009"/>
<dbReference type="eggNOG" id="ENOG502QQFM">
    <property type="taxonomic scope" value="Eukaryota"/>
</dbReference>
<sequence>MYRAFNGIYKLSLRKKMFESSKMYYGSKKKKIKKKAAIVLSGSGMMDGTEIHEASACAVHLSRLDIQPKFFSVPCPQTDVIDHYKLSPTNEMRNALVESARIARGKICSINSLTSDEADVLIFPGGFGVAKTLTTFDKDGANCGVNEEVVRVVNEFCACRKPMAFTCIAAILPARIFPGVKVTLGKKGDPKKWPHSEAIDTVSDMGAVVEVKNVDSFTFDKQFLVFTTPAFMYEGTFYQIFEGIGNMIEALQKIMP</sequence>
<dbReference type="Gene3D" id="3.40.50.880">
    <property type="match status" value="1"/>
</dbReference>
<dbReference type="PANTHER" id="PTHR10224">
    <property type="entry name" value="ES1 PROTEIN HOMOLOG, MITOCHONDRIAL"/>
    <property type="match status" value="1"/>
</dbReference>
<dbReference type="STRING" id="121224.E0VP70"/>
<dbReference type="GeneID" id="8232009"/>
<name>E0VP70_PEDHC</name>
<reference evidence="2" key="3">
    <citation type="submission" date="2020-05" db="UniProtKB">
        <authorList>
            <consortium name="EnsemblMetazoa"/>
        </authorList>
    </citation>
    <scope>IDENTIFICATION</scope>
    <source>
        <strain evidence="2">USDA</strain>
    </source>
</reference>
<dbReference type="VEuPathDB" id="VectorBase:PHUM353040"/>
<dbReference type="OrthoDB" id="543156at2759"/>
<dbReference type="SUPFAM" id="SSF52317">
    <property type="entry name" value="Class I glutamine amidotransferase-like"/>
    <property type="match status" value="1"/>
</dbReference>
<dbReference type="EMBL" id="DS235357">
    <property type="protein sequence ID" value="EEB15176.1"/>
    <property type="molecule type" value="Genomic_DNA"/>
</dbReference>
<proteinExistence type="predicted"/>
<dbReference type="RefSeq" id="XP_002427914.1">
    <property type="nucleotide sequence ID" value="XM_002427869.1"/>
</dbReference>
<dbReference type="OMA" id="AQVQCFA"/>
<evidence type="ECO:0000313" key="1">
    <source>
        <dbReference type="EMBL" id="EEB15176.1"/>
    </source>
</evidence>
<gene>
    <name evidence="2" type="primary">8232009</name>
    <name evidence="1" type="ORF">Phum_PHUM353040</name>
</gene>
<accession>E0VP70</accession>
<evidence type="ECO:0000313" key="3">
    <source>
        <dbReference type="Proteomes" id="UP000009046"/>
    </source>
</evidence>
<protein>
    <recommendedName>
        <fullName evidence="4">ES1 protein</fullName>
    </recommendedName>
</protein>
<reference evidence="1" key="1">
    <citation type="submission" date="2007-04" db="EMBL/GenBank/DDBJ databases">
        <title>Annotation of Pediculus humanus corporis strain USDA.</title>
        <authorList>
            <person name="Kirkness E."/>
            <person name="Hannick L."/>
            <person name="Hass B."/>
            <person name="Bruggner R."/>
            <person name="Lawson D."/>
            <person name="Bidwell S."/>
            <person name="Joardar V."/>
            <person name="Caler E."/>
            <person name="Walenz B."/>
            <person name="Inman J."/>
            <person name="Schobel S."/>
            <person name="Galinsky K."/>
            <person name="Amedeo P."/>
            <person name="Strausberg R."/>
        </authorList>
    </citation>
    <scope>NUCLEOTIDE SEQUENCE</scope>
    <source>
        <strain evidence="1">USDA</strain>
    </source>
</reference>
<evidence type="ECO:0000313" key="2">
    <source>
        <dbReference type="EnsemblMetazoa" id="PHUM353040-PA"/>
    </source>
</evidence>
<dbReference type="EnsemblMetazoa" id="PHUM353040-RA">
    <property type="protein sequence ID" value="PHUM353040-PA"/>
    <property type="gene ID" value="PHUM353040"/>
</dbReference>
<dbReference type="InterPro" id="IPR029062">
    <property type="entry name" value="Class_I_gatase-like"/>
</dbReference>
<evidence type="ECO:0008006" key="4">
    <source>
        <dbReference type="Google" id="ProtNLM"/>
    </source>
</evidence>
<dbReference type="NCBIfam" id="NF008747">
    <property type="entry name" value="PRK11780.1"/>
    <property type="match status" value="1"/>
</dbReference>
<dbReference type="GO" id="GO:0005739">
    <property type="term" value="C:mitochondrion"/>
    <property type="evidence" value="ECO:0007669"/>
    <property type="project" value="TreeGrafter"/>
</dbReference>
<organism>
    <name type="scientific">Pediculus humanus subsp. corporis</name>
    <name type="common">Body louse</name>
    <dbReference type="NCBI Taxonomy" id="121224"/>
    <lineage>
        <taxon>Eukaryota</taxon>
        <taxon>Metazoa</taxon>
        <taxon>Ecdysozoa</taxon>
        <taxon>Arthropoda</taxon>
        <taxon>Hexapoda</taxon>
        <taxon>Insecta</taxon>
        <taxon>Pterygota</taxon>
        <taxon>Neoptera</taxon>
        <taxon>Paraneoptera</taxon>
        <taxon>Psocodea</taxon>
        <taxon>Troctomorpha</taxon>
        <taxon>Phthiraptera</taxon>
        <taxon>Anoplura</taxon>
        <taxon>Pediculidae</taxon>
        <taxon>Pediculus</taxon>
    </lineage>
</organism>
<dbReference type="KEGG" id="phu:Phum_PHUM353040"/>
<dbReference type="InParanoid" id="E0VP70"/>
<dbReference type="AlphaFoldDB" id="E0VP70"/>
<dbReference type="Proteomes" id="UP000009046">
    <property type="component" value="Unassembled WGS sequence"/>
</dbReference>
<dbReference type="HOGENOM" id="CLU_072952_0_0_1"/>
<keyword evidence="3" id="KW-1185">Reference proteome</keyword>
<dbReference type="EMBL" id="AAZO01004100">
    <property type="status" value="NOT_ANNOTATED_CDS"/>
    <property type="molecule type" value="Genomic_DNA"/>
</dbReference>
<dbReference type="PANTHER" id="PTHR10224:SF17">
    <property type="entry name" value="DJ-1_PFPI DOMAIN-CONTAINING PROTEIN"/>
    <property type="match status" value="1"/>
</dbReference>